<accession>A0AC60QW71</accession>
<keyword evidence="2" id="KW-1185">Reference proteome</keyword>
<evidence type="ECO:0000313" key="1">
    <source>
        <dbReference type="EMBL" id="KAG0443008.1"/>
    </source>
</evidence>
<dbReference type="Proteomes" id="UP000805193">
    <property type="component" value="Unassembled WGS sequence"/>
</dbReference>
<dbReference type="EMBL" id="JABSTQ010003979">
    <property type="protein sequence ID" value="KAG0443008.1"/>
    <property type="molecule type" value="Genomic_DNA"/>
</dbReference>
<sequence>MTIKLEESIKTNLKSGFRKTGISPLDKTEVLQRLPKSVLEESLKSMTDVVGDVFLEELNKKRKEVTGKRATKRKKMLNVPAGKSISVAEVEASRTGKPTTGKKGSSSSCIRVRRPRKRSSLEDDIAEESSDSESSSDGQHGDNKRWSEEDTSDSEDKKTVSMLQTSHDAANLTDTGKRGKDKQPVLKPRVVLQYNRGMGGIDRGNKQLASLPVMR</sequence>
<evidence type="ECO:0000313" key="2">
    <source>
        <dbReference type="Proteomes" id="UP000805193"/>
    </source>
</evidence>
<name>A0AC60QW71_IXOPE</name>
<reference evidence="1 2" key="1">
    <citation type="journal article" date="2020" name="Cell">
        <title>Large-Scale Comparative Analyses of Tick Genomes Elucidate Their Genetic Diversity and Vector Capacities.</title>
        <authorList>
            <consortium name="Tick Genome and Microbiome Consortium (TIGMIC)"/>
            <person name="Jia N."/>
            <person name="Wang J."/>
            <person name="Shi W."/>
            <person name="Du L."/>
            <person name="Sun Y."/>
            <person name="Zhan W."/>
            <person name="Jiang J.F."/>
            <person name="Wang Q."/>
            <person name="Zhang B."/>
            <person name="Ji P."/>
            <person name="Bell-Sakyi L."/>
            <person name="Cui X.M."/>
            <person name="Yuan T.T."/>
            <person name="Jiang B.G."/>
            <person name="Yang W.F."/>
            <person name="Lam T.T."/>
            <person name="Chang Q.C."/>
            <person name="Ding S.J."/>
            <person name="Wang X.J."/>
            <person name="Zhu J.G."/>
            <person name="Ruan X.D."/>
            <person name="Zhao L."/>
            <person name="Wei J.T."/>
            <person name="Ye R.Z."/>
            <person name="Que T.C."/>
            <person name="Du C.H."/>
            <person name="Zhou Y.H."/>
            <person name="Cheng J.X."/>
            <person name="Dai P.F."/>
            <person name="Guo W.B."/>
            <person name="Han X.H."/>
            <person name="Huang E.J."/>
            <person name="Li L.F."/>
            <person name="Wei W."/>
            <person name="Gao Y.C."/>
            <person name="Liu J.Z."/>
            <person name="Shao H.Z."/>
            <person name="Wang X."/>
            <person name="Wang C.C."/>
            <person name="Yang T.C."/>
            <person name="Huo Q.B."/>
            <person name="Li W."/>
            <person name="Chen H.Y."/>
            <person name="Chen S.E."/>
            <person name="Zhou L.G."/>
            <person name="Ni X.B."/>
            <person name="Tian J.H."/>
            <person name="Sheng Y."/>
            <person name="Liu T."/>
            <person name="Pan Y.S."/>
            <person name="Xia L.Y."/>
            <person name="Li J."/>
            <person name="Zhao F."/>
            <person name="Cao W.C."/>
        </authorList>
    </citation>
    <scope>NUCLEOTIDE SEQUENCE [LARGE SCALE GENOMIC DNA]</scope>
    <source>
        <strain evidence="1">Iper-2018</strain>
    </source>
</reference>
<organism evidence="1 2">
    <name type="scientific">Ixodes persulcatus</name>
    <name type="common">Taiga tick</name>
    <dbReference type="NCBI Taxonomy" id="34615"/>
    <lineage>
        <taxon>Eukaryota</taxon>
        <taxon>Metazoa</taxon>
        <taxon>Ecdysozoa</taxon>
        <taxon>Arthropoda</taxon>
        <taxon>Chelicerata</taxon>
        <taxon>Arachnida</taxon>
        <taxon>Acari</taxon>
        <taxon>Parasitiformes</taxon>
        <taxon>Ixodida</taxon>
        <taxon>Ixodoidea</taxon>
        <taxon>Ixodidae</taxon>
        <taxon>Ixodinae</taxon>
        <taxon>Ixodes</taxon>
    </lineage>
</organism>
<proteinExistence type="predicted"/>
<gene>
    <name evidence="1" type="ORF">HPB47_015390</name>
</gene>
<protein>
    <submittedName>
        <fullName evidence="1">Uncharacterized protein</fullName>
    </submittedName>
</protein>
<comment type="caution">
    <text evidence="1">The sequence shown here is derived from an EMBL/GenBank/DDBJ whole genome shotgun (WGS) entry which is preliminary data.</text>
</comment>